<evidence type="ECO:0000313" key="3">
    <source>
        <dbReference type="EMBL" id="SVC91666.1"/>
    </source>
</evidence>
<accession>A0A382R1V9</accession>
<dbReference type="PANTHER" id="PTHR36927:SF1">
    <property type="entry name" value="MDO-LIKE PROTEIN"/>
    <property type="match status" value="1"/>
</dbReference>
<feature type="domain" description="Acyltransferase 3" evidence="2">
    <location>
        <begin position="4"/>
        <end position="172"/>
    </location>
</feature>
<dbReference type="GO" id="GO:0016747">
    <property type="term" value="F:acyltransferase activity, transferring groups other than amino-acyl groups"/>
    <property type="evidence" value="ECO:0007669"/>
    <property type="project" value="InterPro"/>
</dbReference>
<dbReference type="EMBL" id="UINC01118499">
    <property type="protein sequence ID" value="SVC91666.1"/>
    <property type="molecule type" value="Genomic_DNA"/>
</dbReference>
<dbReference type="InterPro" id="IPR050623">
    <property type="entry name" value="Glucan_succinyl_AcylTrfase"/>
</dbReference>
<dbReference type="InterPro" id="IPR002656">
    <property type="entry name" value="Acyl_transf_3_dom"/>
</dbReference>
<feature type="transmembrane region" description="Helical" evidence="1">
    <location>
        <begin position="12"/>
        <end position="29"/>
    </location>
</feature>
<organism evidence="3">
    <name type="scientific">marine metagenome</name>
    <dbReference type="NCBI Taxonomy" id="408172"/>
    <lineage>
        <taxon>unclassified sequences</taxon>
        <taxon>metagenomes</taxon>
        <taxon>ecological metagenomes</taxon>
    </lineage>
</organism>
<dbReference type="PANTHER" id="PTHR36927">
    <property type="entry name" value="BLR4337 PROTEIN"/>
    <property type="match status" value="1"/>
</dbReference>
<keyword evidence="1" id="KW-0812">Transmembrane</keyword>
<dbReference type="Pfam" id="PF01757">
    <property type="entry name" value="Acyl_transf_3"/>
    <property type="match status" value="1"/>
</dbReference>
<reference evidence="3" key="1">
    <citation type="submission" date="2018-05" db="EMBL/GenBank/DDBJ databases">
        <authorList>
            <person name="Lanie J.A."/>
            <person name="Ng W.-L."/>
            <person name="Kazmierczak K.M."/>
            <person name="Andrzejewski T.M."/>
            <person name="Davidsen T.M."/>
            <person name="Wayne K.J."/>
            <person name="Tettelin H."/>
            <person name="Glass J.I."/>
            <person name="Rusch D."/>
            <person name="Podicherti R."/>
            <person name="Tsui H.-C.T."/>
            <person name="Winkler M.E."/>
        </authorList>
    </citation>
    <scope>NUCLEOTIDE SEQUENCE</scope>
</reference>
<sequence>MRYHGLDFLRAAMMLLGIALHAGVMYMPYPHENDAVLILADPRDPFRDIGSYSMVAQRSVFLIHFFRMPAFMLLAGFFAALLVKNRGFGHFAKNRGQRILLPLILFWFILWPMDNFSWAIGRAVMTDEAGPTSILAIIQNNFNWNHLPFLGEKPTHTMHLWFIHYLVIFYLVS</sequence>
<feature type="transmembrane region" description="Helical" evidence="1">
    <location>
        <begin position="95"/>
        <end position="113"/>
    </location>
</feature>
<keyword evidence="1" id="KW-0472">Membrane</keyword>
<evidence type="ECO:0000256" key="1">
    <source>
        <dbReference type="SAM" id="Phobius"/>
    </source>
</evidence>
<proteinExistence type="predicted"/>
<feature type="non-terminal residue" evidence="3">
    <location>
        <position position="173"/>
    </location>
</feature>
<protein>
    <recommendedName>
        <fullName evidence="2">Acyltransferase 3 domain-containing protein</fullName>
    </recommendedName>
</protein>
<keyword evidence="1" id="KW-1133">Transmembrane helix</keyword>
<evidence type="ECO:0000259" key="2">
    <source>
        <dbReference type="Pfam" id="PF01757"/>
    </source>
</evidence>
<feature type="transmembrane region" description="Helical" evidence="1">
    <location>
        <begin position="156"/>
        <end position="172"/>
    </location>
</feature>
<name>A0A382R1V9_9ZZZZ</name>
<gene>
    <name evidence="3" type="ORF">METZ01_LOCUS344520</name>
</gene>
<dbReference type="AlphaFoldDB" id="A0A382R1V9"/>
<feature type="transmembrane region" description="Helical" evidence="1">
    <location>
        <begin position="61"/>
        <end position="83"/>
    </location>
</feature>